<evidence type="ECO:0000313" key="2">
    <source>
        <dbReference type="Proteomes" id="UP000634136"/>
    </source>
</evidence>
<reference evidence="1" key="1">
    <citation type="submission" date="2020-09" db="EMBL/GenBank/DDBJ databases">
        <title>Genome-Enabled Discovery of Anthraquinone Biosynthesis in Senna tora.</title>
        <authorList>
            <person name="Kang S.-H."/>
            <person name="Pandey R.P."/>
            <person name="Lee C.-M."/>
            <person name="Sim J.-S."/>
            <person name="Jeong J.-T."/>
            <person name="Choi B.-S."/>
            <person name="Jung M."/>
            <person name="Ginzburg D."/>
            <person name="Zhao K."/>
            <person name="Won S.Y."/>
            <person name="Oh T.-J."/>
            <person name="Yu Y."/>
            <person name="Kim N.-H."/>
            <person name="Lee O.R."/>
            <person name="Lee T.-H."/>
            <person name="Bashyal P."/>
            <person name="Kim T.-S."/>
            <person name="Lee W.-H."/>
            <person name="Kawkins C."/>
            <person name="Kim C.-K."/>
            <person name="Kim J.S."/>
            <person name="Ahn B.O."/>
            <person name="Rhee S.Y."/>
            <person name="Sohng J.K."/>
        </authorList>
    </citation>
    <scope>NUCLEOTIDE SEQUENCE</scope>
    <source>
        <tissue evidence="1">Leaf</tissue>
    </source>
</reference>
<dbReference type="AlphaFoldDB" id="A0A834X9T6"/>
<gene>
    <name evidence="1" type="ORF">G2W53_003252</name>
</gene>
<protein>
    <submittedName>
        <fullName evidence="1">Uncharacterized protein</fullName>
    </submittedName>
</protein>
<comment type="caution">
    <text evidence="1">The sequence shown here is derived from an EMBL/GenBank/DDBJ whole genome shotgun (WGS) entry which is preliminary data.</text>
</comment>
<evidence type="ECO:0000313" key="1">
    <source>
        <dbReference type="EMBL" id="KAF7840954.1"/>
    </source>
</evidence>
<proteinExistence type="predicted"/>
<keyword evidence="2" id="KW-1185">Reference proteome</keyword>
<dbReference type="EMBL" id="JAAIUW010000002">
    <property type="protein sequence ID" value="KAF7840954.1"/>
    <property type="molecule type" value="Genomic_DNA"/>
</dbReference>
<organism evidence="1 2">
    <name type="scientific">Senna tora</name>
    <dbReference type="NCBI Taxonomy" id="362788"/>
    <lineage>
        <taxon>Eukaryota</taxon>
        <taxon>Viridiplantae</taxon>
        <taxon>Streptophyta</taxon>
        <taxon>Embryophyta</taxon>
        <taxon>Tracheophyta</taxon>
        <taxon>Spermatophyta</taxon>
        <taxon>Magnoliopsida</taxon>
        <taxon>eudicotyledons</taxon>
        <taxon>Gunneridae</taxon>
        <taxon>Pentapetalae</taxon>
        <taxon>rosids</taxon>
        <taxon>fabids</taxon>
        <taxon>Fabales</taxon>
        <taxon>Fabaceae</taxon>
        <taxon>Caesalpinioideae</taxon>
        <taxon>Cassia clade</taxon>
        <taxon>Senna</taxon>
    </lineage>
</organism>
<sequence>MPARAHYAPRVAVDFDDFFALSHHLTSTNNK</sequence>
<accession>A0A834X9T6</accession>
<name>A0A834X9T6_9FABA</name>
<dbReference type="Proteomes" id="UP000634136">
    <property type="component" value="Unassembled WGS sequence"/>
</dbReference>